<evidence type="ECO:0000256" key="2">
    <source>
        <dbReference type="RuleBase" id="RU003616"/>
    </source>
</evidence>
<dbReference type="OMA" id="HMDHEAR"/>
<keyword evidence="4" id="KW-1185">Reference proteome</keyword>
<comment type="similarity">
    <text evidence="1 2">Belongs to the small heat shock protein (HSP20) family.</text>
</comment>
<dbReference type="WBParaSite" id="nRc.2.0.1.t11477-RA">
    <property type="protein sequence ID" value="nRc.2.0.1.t11477-RA"/>
    <property type="gene ID" value="nRc.2.0.1.g11477"/>
</dbReference>
<evidence type="ECO:0000256" key="1">
    <source>
        <dbReference type="PROSITE-ProRule" id="PRU00285"/>
    </source>
</evidence>
<dbReference type="GO" id="GO:0005737">
    <property type="term" value="C:cytoplasm"/>
    <property type="evidence" value="ECO:0007669"/>
    <property type="project" value="TreeGrafter"/>
</dbReference>
<dbReference type="Pfam" id="PF00011">
    <property type="entry name" value="HSP20"/>
    <property type="match status" value="1"/>
</dbReference>
<dbReference type="AlphaFoldDB" id="A0A915IC60"/>
<dbReference type="GO" id="GO:0005634">
    <property type="term" value="C:nucleus"/>
    <property type="evidence" value="ECO:0007669"/>
    <property type="project" value="TreeGrafter"/>
</dbReference>
<reference evidence="5" key="1">
    <citation type="submission" date="2022-11" db="UniProtKB">
        <authorList>
            <consortium name="WormBaseParasite"/>
        </authorList>
    </citation>
    <scope>IDENTIFICATION</scope>
</reference>
<dbReference type="PANTHER" id="PTHR45640">
    <property type="entry name" value="HEAT SHOCK PROTEIN HSP-12.2-RELATED"/>
    <property type="match status" value="1"/>
</dbReference>
<evidence type="ECO:0000313" key="4">
    <source>
        <dbReference type="Proteomes" id="UP000887565"/>
    </source>
</evidence>
<dbReference type="InterPro" id="IPR002068">
    <property type="entry name" value="A-crystallin/Hsp20_dom"/>
</dbReference>
<name>A0A915IC60_ROMCU</name>
<dbReference type="Proteomes" id="UP000887565">
    <property type="component" value="Unplaced"/>
</dbReference>
<evidence type="ECO:0000259" key="3">
    <source>
        <dbReference type="PROSITE" id="PS01031"/>
    </source>
</evidence>
<dbReference type="PROSITE" id="PS01031">
    <property type="entry name" value="SHSP"/>
    <property type="match status" value="1"/>
</dbReference>
<dbReference type="PANTHER" id="PTHR45640:SF35">
    <property type="entry name" value="HEAT SHOCK PROTEIN HSP-12.2"/>
    <property type="match status" value="1"/>
</dbReference>
<proteinExistence type="inferred from homology"/>
<feature type="domain" description="SHSP" evidence="3">
    <location>
        <begin position="23"/>
        <end position="129"/>
    </location>
</feature>
<organism evidence="4 5">
    <name type="scientific">Romanomermis culicivorax</name>
    <name type="common">Nematode worm</name>
    <dbReference type="NCBI Taxonomy" id="13658"/>
    <lineage>
        <taxon>Eukaryota</taxon>
        <taxon>Metazoa</taxon>
        <taxon>Ecdysozoa</taxon>
        <taxon>Nematoda</taxon>
        <taxon>Enoplea</taxon>
        <taxon>Dorylaimia</taxon>
        <taxon>Mermithida</taxon>
        <taxon>Mermithoidea</taxon>
        <taxon>Mermithidae</taxon>
        <taxon>Romanomermis</taxon>
    </lineage>
</organism>
<dbReference type="SUPFAM" id="SSF49764">
    <property type="entry name" value="HSP20-like chaperones"/>
    <property type="match status" value="1"/>
</dbReference>
<dbReference type="GO" id="GO:0009408">
    <property type="term" value="P:response to heat"/>
    <property type="evidence" value="ECO:0007669"/>
    <property type="project" value="TreeGrafter"/>
</dbReference>
<dbReference type="InterPro" id="IPR001436">
    <property type="entry name" value="Alpha-crystallin/sHSP_animal"/>
</dbReference>
<protein>
    <submittedName>
        <fullName evidence="5">SHSP domain-containing protein</fullName>
    </submittedName>
</protein>
<sequence>MAPIFAKKSTTKPAGLAAKKWDWPLQKNDGAVLLINNSERFKVELDLANFKPNEIEVKILNEELIVNCCEERSDDKRPRQIHRSYRLPSDIDVSTVKTIFPAKNVLQITAEKIKSPFGQIVLNKVNRFA</sequence>
<dbReference type="InterPro" id="IPR008978">
    <property type="entry name" value="HSP20-like_chaperone"/>
</dbReference>
<dbReference type="GO" id="GO:0042026">
    <property type="term" value="P:protein refolding"/>
    <property type="evidence" value="ECO:0007669"/>
    <property type="project" value="TreeGrafter"/>
</dbReference>
<evidence type="ECO:0000313" key="5">
    <source>
        <dbReference type="WBParaSite" id="nRc.2.0.1.t11477-RA"/>
    </source>
</evidence>
<dbReference type="CDD" id="cd06526">
    <property type="entry name" value="metazoan_ACD"/>
    <property type="match status" value="1"/>
</dbReference>
<dbReference type="GO" id="GO:0051082">
    <property type="term" value="F:unfolded protein binding"/>
    <property type="evidence" value="ECO:0007669"/>
    <property type="project" value="TreeGrafter"/>
</dbReference>
<accession>A0A915IC60</accession>
<dbReference type="Gene3D" id="2.60.40.790">
    <property type="match status" value="1"/>
</dbReference>